<evidence type="ECO:0000313" key="1">
    <source>
        <dbReference type="EMBL" id="KAJ8127961.1"/>
    </source>
</evidence>
<comment type="caution">
    <text evidence="1">The sequence shown here is derived from an EMBL/GenBank/DDBJ whole genome shotgun (WGS) entry which is preliminary data.</text>
</comment>
<gene>
    <name evidence="1" type="ORF">O1611_g5674</name>
</gene>
<organism evidence="1 2">
    <name type="scientific">Lasiodiplodia mahajangana</name>
    <dbReference type="NCBI Taxonomy" id="1108764"/>
    <lineage>
        <taxon>Eukaryota</taxon>
        <taxon>Fungi</taxon>
        <taxon>Dikarya</taxon>
        <taxon>Ascomycota</taxon>
        <taxon>Pezizomycotina</taxon>
        <taxon>Dothideomycetes</taxon>
        <taxon>Dothideomycetes incertae sedis</taxon>
        <taxon>Botryosphaeriales</taxon>
        <taxon>Botryosphaeriaceae</taxon>
        <taxon>Lasiodiplodia</taxon>
    </lineage>
</organism>
<dbReference type="Proteomes" id="UP001153332">
    <property type="component" value="Unassembled WGS sequence"/>
</dbReference>
<evidence type="ECO:0000313" key="2">
    <source>
        <dbReference type="Proteomes" id="UP001153332"/>
    </source>
</evidence>
<sequence length="109" mass="12429">MNQSKLLNHVVSHARTARFLQRGKYAWFGGMDARFGEDAKDSGKAEKRKTSHSRVVLEERTAIGLAGELFVFELLSQLKPRLPDLSRDNWQSTMRKFAAVHPDYADLKP</sequence>
<protein>
    <submittedName>
        <fullName evidence="1">Uncharacterized protein</fullName>
    </submittedName>
</protein>
<name>A0ACC2JKI3_9PEZI</name>
<accession>A0ACC2JKI3</accession>
<keyword evidence="2" id="KW-1185">Reference proteome</keyword>
<proteinExistence type="predicted"/>
<reference evidence="1" key="1">
    <citation type="submission" date="2022-12" db="EMBL/GenBank/DDBJ databases">
        <title>Genome Sequence of Lasiodiplodia mahajangana.</title>
        <authorList>
            <person name="Buettner E."/>
        </authorList>
    </citation>
    <scope>NUCLEOTIDE SEQUENCE</scope>
    <source>
        <strain evidence="1">VT137</strain>
    </source>
</reference>
<dbReference type="EMBL" id="JAPUUL010001234">
    <property type="protein sequence ID" value="KAJ8127961.1"/>
    <property type="molecule type" value="Genomic_DNA"/>
</dbReference>